<dbReference type="RefSeq" id="WP_073628312.1">
    <property type="nucleotide sequence ID" value="NZ_FRXO01000003.1"/>
</dbReference>
<dbReference type="SUPFAM" id="SSF48208">
    <property type="entry name" value="Six-hairpin glycosidases"/>
    <property type="match status" value="1"/>
</dbReference>
<dbReference type="CDD" id="cd02955">
    <property type="entry name" value="SSP411"/>
    <property type="match status" value="1"/>
</dbReference>
<protein>
    <recommendedName>
        <fullName evidence="1">Spermatogenesis-associated protein 20-like TRX domain-containing protein</fullName>
    </recommendedName>
</protein>
<dbReference type="GO" id="GO:0005975">
    <property type="term" value="P:carbohydrate metabolic process"/>
    <property type="evidence" value="ECO:0007669"/>
    <property type="project" value="InterPro"/>
</dbReference>
<organism evidence="2 3">
    <name type="scientific">Pseudoxanthobacter soli DSM 19599</name>
    <dbReference type="NCBI Taxonomy" id="1123029"/>
    <lineage>
        <taxon>Bacteria</taxon>
        <taxon>Pseudomonadati</taxon>
        <taxon>Pseudomonadota</taxon>
        <taxon>Alphaproteobacteria</taxon>
        <taxon>Hyphomicrobiales</taxon>
        <taxon>Segnochrobactraceae</taxon>
        <taxon>Pseudoxanthobacter</taxon>
    </lineage>
</organism>
<dbReference type="InterPro" id="IPR036249">
    <property type="entry name" value="Thioredoxin-like_sf"/>
</dbReference>
<dbReference type="STRING" id="1123029.SAMN02745172_01927"/>
<dbReference type="InterPro" id="IPR012341">
    <property type="entry name" value="6hp_glycosidase-like_sf"/>
</dbReference>
<dbReference type="AlphaFoldDB" id="A0A1M7ZJH7"/>
<dbReference type="Pfam" id="PF03190">
    <property type="entry name" value="Thioredox_DsbH"/>
    <property type="match status" value="1"/>
</dbReference>
<dbReference type="Gene3D" id="3.40.30.10">
    <property type="entry name" value="Glutaredoxin"/>
    <property type="match status" value="1"/>
</dbReference>
<dbReference type="EMBL" id="FRXO01000003">
    <property type="protein sequence ID" value="SHO64972.1"/>
    <property type="molecule type" value="Genomic_DNA"/>
</dbReference>
<dbReference type="InterPro" id="IPR008928">
    <property type="entry name" value="6-hairpin_glycosidase_sf"/>
</dbReference>
<dbReference type="InterPro" id="IPR004879">
    <property type="entry name" value="Ssp411-like_TRX"/>
</dbReference>
<accession>A0A1M7ZJH7</accession>
<name>A0A1M7ZJH7_9HYPH</name>
<evidence type="ECO:0000313" key="2">
    <source>
        <dbReference type="EMBL" id="SHO64972.1"/>
    </source>
</evidence>
<dbReference type="PIRSF" id="PIRSF006402">
    <property type="entry name" value="UCP006402_thioredoxin"/>
    <property type="match status" value="1"/>
</dbReference>
<proteinExistence type="predicted"/>
<dbReference type="PANTHER" id="PTHR42899">
    <property type="entry name" value="SPERMATOGENESIS-ASSOCIATED PROTEIN 20"/>
    <property type="match status" value="1"/>
</dbReference>
<dbReference type="Gene3D" id="1.50.10.10">
    <property type="match status" value="1"/>
</dbReference>
<dbReference type="OrthoDB" id="9762614at2"/>
<dbReference type="InterPro" id="IPR024705">
    <property type="entry name" value="Ssp411"/>
</dbReference>
<dbReference type="Proteomes" id="UP000186406">
    <property type="component" value="Unassembled WGS sequence"/>
</dbReference>
<evidence type="ECO:0000313" key="3">
    <source>
        <dbReference type="Proteomes" id="UP000186406"/>
    </source>
</evidence>
<sequence length="677" mass="73028">MTETAATLPPPENLLRLEVSPYLVQHAENPVHWRAWGPQAFAEAAALDRPVLLSVGYAACHWCHVMAHESFENPDIAAVMNRLFVNIKVDREERPEIDQIYMNALHTLGEQGGWPLTMFLKPDGAPFWGGTYFPPEPRYGRPGFVQILEAVSEAYRTGADAVRINSVNLVAALSAPRKATSVTLDADTIDRAAAQLLTITDAINGGTQGAPKFPQAPLLELHWRAFRRNGDERHRAHVMKTLERISNGGIYDHIGGGFARYSVDYRWLVPHFEKMLYDNGQLVSLLVQAAASGGDSGFGVRVTETIGWLEREMMAEAGAFAASLDADSEGEEGRFYVWTPVEVAEVLGAEAAGFEAAYDITQRGNFEGRSIPNRLASGFADGEEETRLAPLRARLLGARSARVPPGRDDKVLADWNGLAIAAVAEAGSLFARPEWITLAAGAYRGVKQLLADGPRLGHAARKERRTFPGLSTDHAAMIRAAFALHLATADPSYIDDAIIWGEVLDRHHRLESGAYALAADDADRLIVRLSAGLDEATPSGNAQVAEALTALWLATGNDLYRARVDRLFETFAGEIVSNIFGHAGLLNALDSRINAEQAVVVLPPGSAPGALTDAIRRSPRPGRVVTIVAEDGIADAHPAAGKRAVEGRETVYLCRGATCSLPILTVEALVQALGGTA</sequence>
<dbReference type="PANTHER" id="PTHR42899:SF1">
    <property type="entry name" value="SPERMATOGENESIS-ASSOCIATED PROTEIN 20"/>
    <property type="match status" value="1"/>
</dbReference>
<evidence type="ECO:0000259" key="1">
    <source>
        <dbReference type="Pfam" id="PF03190"/>
    </source>
</evidence>
<keyword evidence="3" id="KW-1185">Reference proteome</keyword>
<dbReference type="SUPFAM" id="SSF52833">
    <property type="entry name" value="Thioredoxin-like"/>
    <property type="match status" value="1"/>
</dbReference>
<gene>
    <name evidence="2" type="ORF">SAMN02745172_01927</name>
</gene>
<feature type="domain" description="Spermatogenesis-associated protein 20-like TRX" evidence="1">
    <location>
        <begin position="13"/>
        <end position="173"/>
    </location>
</feature>
<reference evidence="2 3" key="1">
    <citation type="submission" date="2016-12" db="EMBL/GenBank/DDBJ databases">
        <authorList>
            <person name="Song W.-J."/>
            <person name="Kurnit D.M."/>
        </authorList>
    </citation>
    <scope>NUCLEOTIDE SEQUENCE [LARGE SCALE GENOMIC DNA]</scope>
    <source>
        <strain evidence="2 3">DSM 19599</strain>
    </source>
</reference>